<feature type="domain" description="Fibronectin type-III" evidence="32">
    <location>
        <begin position="1589"/>
        <end position="1690"/>
    </location>
</feature>
<dbReference type="SMART" id="SM00181">
    <property type="entry name" value="EGF"/>
    <property type="match status" value="2"/>
</dbReference>
<evidence type="ECO:0000256" key="26">
    <source>
        <dbReference type="ARBA" id="ARBA00029896"/>
    </source>
</evidence>
<feature type="disulfide bond" evidence="28">
    <location>
        <begin position="1362"/>
        <end position="1374"/>
    </location>
</feature>
<evidence type="ECO:0000256" key="19">
    <source>
        <dbReference type="ARBA" id="ARBA00022989"/>
    </source>
</evidence>
<dbReference type="InterPro" id="IPR000033">
    <property type="entry name" value="LDLR_classB_rpt"/>
</dbReference>
<dbReference type="Pfam" id="PF15902">
    <property type="entry name" value="Sortilin-Vps10"/>
    <property type="match status" value="1"/>
</dbReference>
<keyword evidence="17" id="KW-0967">Endosome</keyword>
<dbReference type="PROSITE" id="PS51120">
    <property type="entry name" value="LDLRB"/>
    <property type="match status" value="3"/>
</dbReference>
<evidence type="ECO:0000256" key="1">
    <source>
        <dbReference type="ARBA" id="ARBA00004115"/>
    </source>
</evidence>
<dbReference type="InterPro" id="IPR050310">
    <property type="entry name" value="VPS10-sortilin"/>
</dbReference>
<dbReference type="InterPro" id="IPR031778">
    <property type="entry name" value="Sortilin_N"/>
</dbReference>
<dbReference type="InterPro" id="IPR003961">
    <property type="entry name" value="FN3_dom"/>
</dbReference>
<dbReference type="SUPFAM" id="SSF63825">
    <property type="entry name" value="YWTD domain"/>
    <property type="match status" value="1"/>
</dbReference>
<evidence type="ECO:0000256" key="18">
    <source>
        <dbReference type="ARBA" id="ARBA00022824"/>
    </source>
</evidence>
<feature type="transmembrane region" description="Helical" evidence="30">
    <location>
        <begin position="2093"/>
        <end position="2114"/>
    </location>
</feature>
<dbReference type="Pfam" id="PF00058">
    <property type="entry name" value="Ldl_recept_b"/>
    <property type="match status" value="2"/>
</dbReference>
<dbReference type="Pfam" id="PF00057">
    <property type="entry name" value="Ldl_recept_a"/>
    <property type="match status" value="8"/>
</dbReference>
<dbReference type="FunFam" id="4.10.400.10:FF:000002">
    <property type="entry name" value="Low-density lipoprotein receptor-related protein 1"/>
    <property type="match status" value="1"/>
</dbReference>
<dbReference type="Gene3D" id="2.120.10.30">
    <property type="entry name" value="TolB, C-terminal domain"/>
    <property type="match status" value="1"/>
</dbReference>
<dbReference type="InterPro" id="IPR057841">
    <property type="entry name" value="FN3_SORL1"/>
</dbReference>
<dbReference type="SUPFAM" id="SSF49265">
    <property type="entry name" value="Fibronectin type III"/>
    <property type="match status" value="3"/>
</dbReference>
<dbReference type="InterPro" id="IPR011042">
    <property type="entry name" value="6-blade_b-propeller_TolB-like"/>
</dbReference>
<dbReference type="InterPro" id="IPR031777">
    <property type="entry name" value="Sortilin_C"/>
</dbReference>
<dbReference type="CDD" id="cd00063">
    <property type="entry name" value="FN3"/>
    <property type="match status" value="3"/>
</dbReference>
<dbReference type="CDD" id="cd00112">
    <property type="entry name" value="LDLa"/>
    <property type="match status" value="8"/>
</dbReference>
<evidence type="ECO:0000256" key="17">
    <source>
        <dbReference type="ARBA" id="ARBA00022753"/>
    </source>
</evidence>
<keyword evidence="22 28" id="KW-1015">Disulfide bond</keyword>
<feature type="disulfide bond" evidence="28">
    <location>
        <begin position="1253"/>
        <end position="1265"/>
    </location>
</feature>
<dbReference type="Pfam" id="PF25814">
    <property type="entry name" value="fn3_SORL1"/>
    <property type="match status" value="1"/>
</dbReference>
<feature type="disulfide bond" evidence="28">
    <location>
        <begin position="1369"/>
        <end position="1387"/>
    </location>
</feature>
<dbReference type="InterPro" id="IPR006581">
    <property type="entry name" value="VPS10"/>
</dbReference>
<feature type="repeat" description="LDL-receptor class B" evidence="29">
    <location>
        <begin position="799"/>
        <end position="842"/>
    </location>
</feature>
<dbReference type="SMART" id="SM00192">
    <property type="entry name" value="LDLa"/>
    <property type="match status" value="9"/>
</dbReference>
<evidence type="ECO:0000256" key="28">
    <source>
        <dbReference type="PROSITE-ProRule" id="PRU00124"/>
    </source>
</evidence>
<dbReference type="GO" id="GO:0031901">
    <property type="term" value="C:early endosome membrane"/>
    <property type="evidence" value="ECO:0007669"/>
    <property type="project" value="UniProtKB-SubCell"/>
</dbReference>
<keyword evidence="10" id="KW-0813">Transport</keyword>
<dbReference type="InterPro" id="IPR036116">
    <property type="entry name" value="FN3_sf"/>
</dbReference>
<feature type="disulfide bond" evidence="28">
    <location>
        <begin position="1232"/>
        <end position="1247"/>
    </location>
</feature>
<dbReference type="SUPFAM" id="SSF57424">
    <property type="entry name" value="LDL receptor-like module"/>
    <property type="match status" value="8"/>
</dbReference>
<feature type="disulfide bond" evidence="28">
    <location>
        <begin position="1307"/>
        <end position="1319"/>
    </location>
</feature>
<evidence type="ECO:0000256" key="8">
    <source>
        <dbReference type="ARBA" id="ARBA00007041"/>
    </source>
</evidence>
<evidence type="ECO:0000259" key="32">
    <source>
        <dbReference type="PROSITE" id="PS50853"/>
    </source>
</evidence>
<gene>
    <name evidence="33" type="ORF">CHIRRI_LOCUS11735</name>
</gene>
<evidence type="ECO:0000256" key="25">
    <source>
        <dbReference type="ARBA" id="ARBA00023329"/>
    </source>
</evidence>
<feature type="disulfide bond" evidence="28">
    <location>
        <begin position="1148"/>
        <end position="1163"/>
    </location>
</feature>
<feature type="disulfide bond" evidence="28">
    <location>
        <begin position="1260"/>
        <end position="1278"/>
    </location>
</feature>
<comment type="subcellular location">
    <subcellularLocation>
        <location evidence="3">Cell membrane</location>
        <topology evidence="3">Single-pass membrane protein</topology>
    </subcellularLocation>
    <subcellularLocation>
        <location evidence="4">Cytoplasmic vesicle</location>
        <location evidence="4">Secretory vesicle membrane</location>
        <topology evidence="4">Single-pass type I membrane protein</topology>
    </subcellularLocation>
    <subcellularLocation>
        <location evidence="2">Early endosome membrane</location>
        <topology evidence="2">Single-pass type I membrane protein</topology>
    </subcellularLocation>
    <subcellularLocation>
        <location evidence="1">Endoplasmic reticulum membrane</location>
        <topology evidence="1">Single-pass type I membrane protein</topology>
    </subcellularLocation>
    <subcellularLocation>
        <location evidence="7">Endosome</location>
        <location evidence="7">Multivesicular body membrane</location>
        <topology evidence="7">Single-pass type I membrane protein</topology>
    </subcellularLocation>
    <subcellularLocation>
        <location evidence="5">Golgi apparatus</location>
        <location evidence="5">trans-Golgi network membrane</location>
        <topology evidence="5">Single-pass type I membrane protein</topology>
    </subcellularLocation>
    <subcellularLocation>
        <location evidence="6">Recycling endosome membrane</location>
        <topology evidence="6">Single-pass type I membrane protein</topology>
    </subcellularLocation>
</comment>
<feature type="disulfide bond" evidence="28">
    <location>
        <begin position="1423"/>
        <end position="1438"/>
    </location>
</feature>
<feature type="domain" description="Fibronectin type-III" evidence="32">
    <location>
        <begin position="1880"/>
        <end position="1977"/>
    </location>
</feature>
<feature type="disulfide bond" evidence="28">
    <location>
        <begin position="1272"/>
        <end position="1287"/>
    </location>
</feature>
<dbReference type="SMART" id="SM00060">
    <property type="entry name" value="FN3"/>
    <property type="match status" value="5"/>
</dbReference>
<keyword evidence="18" id="KW-0256">Endoplasmic reticulum</keyword>
<dbReference type="PANTHER" id="PTHR12106:SF27">
    <property type="entry name" value="SORTILIN-RELATED RECEPTOR"/>
    <property type="match status" value="1"/>
</dbReference>
<comment type="similarity">
    <text evidence="8">Belongs to the VPS10-related sortilin family. SORL1 subfamily.</text>
</comment>
<dbReference type="GO" id="GO:0005794">
    <property type="term" value="C:Golgi apparatus"/>
    <property type="evidence" value="ECO:0007669"/>
    <property type="project" value="UniProtKB-SubCell"/>
</dbReference>
<dbReference type="SUPFAM" id="SSF110296">
    <property type="entry name" value="Oligoxyloglucan reducing end-specific cellobiohydrolase"/>
    <property type="match status" value="1"/>
</dbReference>
<evidence type="ECO:0000256" key="7">
    <source>
        <dbReference type="ARBA" id="ARBA00004545"/>
    </source>
</evidence>
<dbReference type="InterPro" id="IPR002172">
    <property type="entry name" value="LDrepeatLR_classA_rpt"/>
</dbReference>
<keyword evidence="14 30" id="KW-0812">Transmembrane</keyword>
<dbReference type="InterPro" id="IPR036055">
    <property type="entry name" value="LDL_receptor-like_sf"/>
</dbReference>
<dbReference type="Pfam" id="PF00041">
    <property type="entry name" value="fn3"/>
    <property type="match status" value="1"/>
</dbReference>
<evidence type="ECO:0000256" key="5">
    <source>
        <dbReference type="ARBA" id="ARBA00004393"/>
    </source>
</evidence>
<keyword evidence="11" id="KW-1003">Cell membrane</keyword>
<evidence type="ECO:0000256" key="9">
    <source>
        <dbReference type="ARBA" id="ARBA00013467"/>
    </source>
</evidence>
<evidence type="ECO:0000256" key="29">
    <source>
        <dbReference type="PROSITE-ProRule" id="PRU00461"/>
    </source>
</evidence>
<keyword evidence="16" id="KW-0677">Repeat</keyword>
<evidence type="ECO:0000256" key="12">
    <source>
        <dbReference type="ARBA" id="ARBA00022536"/>
    </source>
</evidence>
<feature type="disulfide bond" evidence="28">
    <location>
        <begin position="1187"/>
        <end position="1202"/>
    </location>
</feature>
<dbReference type="GO" id="GO:0005789">
    <property type="term" value="C:endoplasmic reticulum membrane"/>
    <property type="evidence" value="ECO:0007669"/>
    <property type="project" value="UniProtKB-SubCell"/>
</dbReference>
<dbReference type="PROSITE" id="PS50853">
    <property type="entry name" value="FN3"/>
    <property type="match status" value="2"/>
</dbReference>
<evidence type="ECO:0000256" key="2">
    <source>
        <dbReference type="ARBA" id="ARBA00004158"/>
    </source>
</evidence>
<evidence type="ECO:0000256" key="10">
    <source>
        <dbReference type="ARBA" id="ARBA00022448"/>
    </source>
</evidence>
<evidence type="ECO:0000256" key="3">
    <source>
        <dbReference type="ARBA" id="ARBA00004162"/>
    </source>
</evidence>
<dbReference type="FunFam" id="4.10.400.10:FF:000011">
    <property type="entry name" value="Low-density lipoprotein receptor-related protein 1"/>
    <property type="match status" value="1"/>
</dbReference>
<evidence type="ECO:0000256" key="14">
    <source>
        <dbReference type="ARBA" id="ARBA00022692"/>
    </source>
</evidence>
<keyword evidence="23" id="KW-0675">Receptor</keyword>
<dbReference type="GO" id="GO:0005886">
    <property type="term" value="C:plasma membrane"/>
    <property type="evidence" value="ECO:0007669"/>
    <property type="project" value="UniProtKB-SubCell"/>
</dbReference>
<dbReference type="FunFam" id="3.30.60.270:FF:000002">
    <property type="entry name" value="Sortilin-related receptor isoform A"/>
    <property type="match status" value="1"/>
</dbReference>
<dbReference type="Gene3D" id="3.30.60.270">
    <property type="match status" value="1"/>
</dbReference>
<evidence type="ECO:0000256" key="30">
    <source>
        <dbReference type="SAM" id="Phobius"/>
    </source>
</evidence>
<feature type="disulfide bond" evidence="28">
    <location>
        <begin position="1314"/>
        <end position="1332"/>
    </location>
</feature>
<evidence type="ECO:0000256" key="6">
    <source>
        <dbReference type="ARBA" id="ARBA00004480"/>
    </source>
</evidence>
<organism evidence="33 34">
    <name type="scientific">Chironomus riparius</name>
    <dbReference type="NCBI Taxonomy" id="315576"/>
    <lineage>
        <taxon>Eukaryota</taxon>
        <taxon>Metazoa</taxon>
        <taxon>Ecdysozoa</taxon>
        <taxon>Arthropoda</taxon>
        <taxon>Hexapoda</taxon>
        <taxon>Insecta</taxon>
        <taxon>Pterygota</taxon>
        <taxon>Neoptera</taxon>
        <taxon>Endopterygota</taxon>
        <taxon>Diptera</taxon>
        <taxon>Nematocera</taxon>
        <taxon>Chironomoidea</taxon>
        <taxon>Chironomidae</taxon>
        <taxon>Chironominae</taxon>
        <taxon>Chironomus</taxon>
    </lineage>
</organism>
<feature type="signal peptide" evidence="31">
    <location>
        <begin position="1"/>
        <end position="20"/>
    </location>
</feature>
<evidence type="ECO:0000313" key="33">
    <source>
        <dbReference type="EMBL" id="CAG9808901.1"/>
    </source>
</evidence>
<keyword evidence="12" id="KW-0245">EGF-like domain</keyword>
<evidence type="ECO:0000256" key="27">
    <source>
        <dbReference type="ARBA" id="ARBA00032450"/>
    </source>
</evidence>
<keyword evidence="21 30" id="KW-0472">Membrane</keyword>
<dbReference type="GO" id="GO:0006897">
    <property type="term" value="P:endocytosis"/>
    <property type="evidence" value="ECO:0007669"/>
    <property type="project" value="UniProtKB-KW"/>
</dbReference>
<dbReference type="PROSITE" id="PS50068">
    <property type="entry name" value="LDLRA_2"/>
    <property type="match status" value="9"/>
</dbReference>
<keyword evidence="20" id="KW-0333">Golgi apparatus</keyword>
<evidence type="ECO:0000256" key="24">
    <source>
        <dbReference type="ARBA" id="ARBA00023180"/>
    </source>
</evidence>
<evidence type="ECO:0000256" key="11">
    <source>
        <dbReference type="ARBA" id="ARBA00022475"/>
    </source>
</evidence>
<dbReference type="GO" id="GO:0055038">
    <property type="term" value="C:recycling endosome membrane"/>
    <property type="evidence" value="ECO:0007669"/>
    <property type="project" value="UniProtKB-SubCell"/>
</dbReference>
<dbReference type="FunFam" id="2.120.10.30:FF:000241">
    <property type="entry name" value="Low-density lipoprotein receptor-related protein 6"/>
    <property type="match status" value="1"/>
</dbReference>
<dbReference type="SUPFAM" id="SSF57196">
    <property type="entry name" value="EGF/Laminin"/>
    <property type="match status" value="1"/>
</dbReference>
<dbReference type="SMART" id="SM00135">
    <property type="entry name" value="LY"/>
    <property type="match status" value="5"/>
</dbReference>
<evidence type="ECO:0000256" key="22">
    <source>
        <dbReference type="ARBA" id="ARBA00023157"/>
    </source>
</evidence>
<dbReference type="OrthoDB" id="443634at2759"/>
<evidence type="ECO:0000256" key="4">
    <source>
        <dbReference type="ARBA" id="ARBA00004212"/>
    </source>
</evidence>
<keyword evidence="19 30" id="KW-1133">Transmembrane helix</keyword>
<dbReference type="InterPro" id="IPR000742">
    <property type="entry name" value="EGF"/>
</dbReference>
<feature type="repeat" description="LDL-receptor class B" evidence="29">
    <location>
        <begin position="937"/>
        <end position="981"/>
    </location>
</feature>
<evidence type="ECO:0000256" key="23">
    <source>
        <dbReference type="ARBA" id="ARBA00023170"/>
    </source>
</evidence>
<dbReference type="Proteomes" id="UP001153620">
    <property type="component" value="Chromosome 3"/>
</dbReference>
<keyword evidence="15 31" id="KW-0732">Signal</keyword>
<sequence length="2169" mass="244278">MQKQIFSLLIFIQLINPIFPTHSQYQEESKRYLNVYSDENERTKPLVIKNTNQDLLEAIHSRYRRDLSGTADRNEGIKNITTKHNSLNDSHAQLMVHWLGEGTNVMICLARDPPLGPNDDPNITTTTPSTIFISYDYGDIFIDKTESFRLNKSGNIINSTVDLFVTHPKFNTIVFTDTSNNAIFTSDDNGETIKNHLLDFKPSDVSFFEGDSRTFLVLNKDDPERRLYLTTDFGESFDLLQSYVKSFIWSSGDGVATHLYVERKEPTNTSSIIFINASELLKNGPKKFHLLIENVQEFYVKKDFMFATQKLLNNTKLLVSYRREAFVKAEFVTELDIKGIHIADIEGKRILVSAIHNEKISHLYVSESNEKMTDIKFVQSLENIFTYMPDLNWRSSWLTQSADEPFTDLYKVEGLRGIYIASKIIKMPNTDAISPDNLASVITFDHGSTWSSLIAPTVDDEGQAIHCKDCSLHLSQKFSQLYPVTRSVTIMSSKSAPGVIMASGVIAKSLKGHPGVYISRDAGLTWKQILKNYHFFNMGDHGGLLVAVKYFKSKGETREILYSTDEGDKWSSYSFHSTDLKVYGLMTEPNSNSTIFTLFGSEVSEHRWLIIKIDLKNAFTSNCTEDDYKYWAPKSHNGDSFMPCVLGRQDTYQRRKAHANCHNGKDYVRPIRQEVCSCSKWDYECDVGFTRLSSSSGCVRNKTITNFDPYMVPSFCKPGLYYNRTKGYRKIEGDECFNGFSSIYEPQLIPCPFKSTGEFLVVAQRDRISKINLSDGVKEVFPVTGLKNVIAIEYDLANNCVFWADIMTDVIGRQCLNGKEAPEVLVETGLASVEGMSYDWISQMLYFVDGMRLKIEAVKVSSHAHEKMRRTVIPSTKLAKPRGIAVHPMAGYLFWTDWNAFNPSVSRANLDGEDKKELFTQPEVFWPNGITIDFIAERIYWVDASKDYIASSDFNGKGFLRILHSDARVEHPFAVAVHKELMFWSDWKMSSVFSADKDHGIMIRTVAEEMLNLMDLKIYAHSIQEGTNACNTNNNKCSHFCVGAPKNGFKCLCPDGMHLSSNGYDCLCPDDQKPFLNNSCSQSANTCAPGFFACANKLCIPMTYRCDGEDDCGDRSDENGCASNKPACPPHMFTCVSDQQCIPEYFVCDFEKDCTDGSDEASCKQPKCKDNEFTCDNKRCISKKWVCDKENDCRDGSDERNCGLKNQTQITCKEEEFRCASTGACIPLQWKCDSDNDCPDASDETNCNRNTTCDPWMFSCGDGKCIYKTWTCDGEADCADKSDEVNCTTTTDTTSKKTPINFDSNNCQDWMFKCANSKCVPFWWKCDSVNDCGDGSDERGCNRDDNSTIVIQPTEAPKPQKCGQHEFRCDTGVCISRRYVCDGVADCGRGEDEENCPANRASCSSNEFRCRSDGNCMPMEKYCDGVKHCADGSDEDMCTFKTNATTIPNIDCKTKPGLFFCDDTCFPLMKVCDSAIDCISGADEEDCQNKQRVYQVVSIGVNERMLNATSFLIYWWIAVPQNMTFEYLPSIYSHGDWKNVTTWIEQTEYRFTNLEPFTLYNVTVYVRIKGSTKVFVPYLYYEVATAEGVPTEPINVSSIQINGSRVQVSWSPPIKTHGHLEGYSVYYRSQVQRASNPQIIRVSAAELSLIIESDFQGNVTYEFWVKAKNRKHEGLSSKIVQLIFDGTSNIDSIAGLSLKNMDEHSMTLSWNKIKKAEGYIIQLVLPHPYPRIDPYRTQDTSLTVENLVNGAQYVARVSAFVKNYTGRSQSLILKRNGAPLPEIQGIQSSRENDNVKLSWSKPTVPGIGNQKIIYGIYYGTNLEELFDLPKHKTEETSYVLSDLHECQSYLIGIGIVGPLGPGPLGKNPRAIETHFNDKKPPRNLSVSFDDTKHTMEISWSHSCSLSSTKYPTYIISMREVVRNETTHVKVSPSSNATIHHTFHDIPRGAKYEISVATDVRNSVGSNITATAMPLPAPRLMSIYPEKNGSYVVAWKEVKDMGNEKFIYQVVVRPGHGTRDEKHHEPIVTLESEQPPILVHPSHVGGALSAGQIFNIGVRIKTKRGMYSDIGDTEIFEVQPDAFSTVQAGSSSGAWLFILSLFVIAGMASAIMFLIQRHRRLQNSFSRFANSHYDTKTGATRIGDALEDDDLHQEVPSAFSHADDEPLVVA</sequence>
<evidence type="ECO:0000256" key="13">
    <source>
        <dbReference type="ARBA" id="ARBA00022583"/>
    </source>
</evidence>
<evidence type="ECO:0000256" key="20">
    <source>
        <dbReference type="ARBA" id="ARBA00023034"/>
    </source>
</evidence>
<reference evidence="33" key="2">
    <citation type="submission" date="2022-10" db="EMBL/GenBank/DDBJ databases">
        <authorList>
            <consortium name="ENA_rothamsted_submissions"/>
            <consortium name="culmorum"/>
            <person name="King R."/>
        </authorList>
    </citation>
    <scope>NUCLEOTIDE SEQUENCE</scope>
</reference>
<dbReference type="PANTHER" id="PTHR12106">
    <property type="entry name" value="SORTILIN RELATED"/>
    <property type="match status" value="1"/>
</dbReference>
<dbReference type="InterPro" id="IPR013783">
    <property type="entry name" value="Ig-like_fold"/>
</dbReference>
<dbReference type="GO" id="GO:0032585">
    <property type="term" value="C:multivesicular body membrane"/>
    <property type="evidence" value="ECO:0007669"/>
    <property type="project" value="UniProtKB-SubCell"/>
</dbReference>
<dbReference type="EMBL" id="OU895879">
    <property type="protein sequence ID" value="CAG9808901.1"/>
    <property type="molecule type" value="Genomic_DNA"/>
</dbReference>
<comment type="caution">
    <text evidence="28">Lacks conserved residue(s) required for the propagation of feature annotation.</text>
</comment>
<keyword evidence="34" id="KW-1185">Reference proteome</keyword>
<feature type="disulfide bond" evidence="28">
    <location>
        <begin position="1094"/>
        <end position="1112"/>
    </location>
</feature>
<dbReference type="FunFam" id="4.10.400.10:FF:000065">
    <property type="entry name" value="Transmembrane protease serine 7"/>
    <property type="match status" value="1"/>
</dbReference>
<dbReference type="Pfam" id="PF15901">
    <property type="entry name" value="Sortilin_C"/>
    <property type="match status" value="1"/>
</dbReference>
<feature type="repeat" description="LDL-receptor class B" evidence="29">
    <location>
        <begin position="891"/>
        <end position="936"/>
    </location>
</feature>
<keyword evidence="24" id="KW-0325">Glycoprotein</keyword>
<evidence type="ECO:0000313" key="34">
    <source>
        <dbReference type="Proteomes" id="UP001153620"/>
    </source>
</evidence>
<evidence type="ECO:0000256" key="31">
    <source>
        <dbReference type="SAM" id="SignalP"/>
    </source>
</evidence>
<feature type="disulfide bond" evidence="28">
    <location>
        <begin position="1326"/>
        <end position="1341"/>
    </location>
</feature>
<feature type="disulfide bond" evidence="28">
    <location>
        <begin position="1168"/>
        <end position="1180"/>
    </location>
</feature>
<accession>A0A9N9WWH4</accession>
<keyword evidence="25" id="KW-0968">Cytoplasmic vesicle</keyword>
<dbReference type="InterPro" id="IPR023415">
    <property type="entry name" value="LDLR_class-A_CS"/>
</dbReference>
<evidence type="ECO:0000256" key="15">
    <source>
        <dbReference type="ARBA" id="ARBA00022729"/>
    </source>
</evidence>
<feature type="disulfide bond" evidence="28">
    <location>
        <begin position="1106"/>
        <end position="1121"/>
    </location>
</feature>
<feature type="disulfide bond" evidence="28">
    <location>
        <begin position="1381"/>
        <end position="1396"/>
    </location>
</feature>
<feature type="disulfide bond" evidence="28">
    <location>
        <begin position="1087"/>
        <end position="1099"/>
    </location>
</feature>
<dbReference type="Gene3D" id="2.10.70.80">
    <property type="match status" value="1"/>
</dbReference>
<feature type="disulfide bond" evidence="28">
    <location>
        <begin position="1472"/>
        <end position="1487"/>
    </location>
</feature>
<dbReference type="GO" id="GO:0006892">
    <property type="term" value="P:post-Golgi vesicle-mediated transport"/>
    <property type="evidence" value="ECO:0007669"/>
    <property type="project" value="TreeGrafter"/>
</dbReference>
<dbReference type="PROSITE" id="PS01209">
    <property type="entry name" value="LDLRA_1"/>
    <property type="match status" value="5"/>
</dbReference>
<dbReference type="SMART" id="SM00602">
    <property type="entry name" value="VPS10"/>
    <property type="match status" value="1"/>
</dbReference>
<dbReference type="Gene3D" id="4.10.400.10">
    <property type="entry name" value="Low-density Lipoprotein Receptor"/>
    <property type="match status" value="8"/>
</dbReference>
<reference evidence="33" key="1">
    <citation type="submission" date="2022-01" db="EMBL/GenBank/DDBJ databases">
        <authorList>
            <person name="King R."/>
        </authorList>
    </citation>
    <scope>NUCLEOTIDE SEQUENCE</scope>
</reference>
<dbReference type="GO" id="GO:0030658">
    <property type="term" value="C:transport vesicle membrane"/>
    <property type="evidence" value="ECO:0007669"/>
    <property type="project" value="UniProtKB-SubCell"/>
</dbReference>
<name>A0A9N9WWH4_9DIPT</name>
<dbReference type="PRINTS" id="PR00261">
    <property type="entry name" value="LDLRECEPTOR"/>
</dbReference>
<proteinExistence type="inferred from homology"/>
<evidence type="ECO:0000256" key="16">
    <source>
        <dbReference type="ARBA" id="ARBA00022737"/>
    </source>
</evidence>
<protein>
    <recommendedName>
        <fullName evidence="9">Sortilin-related receptor</fullName>
    </recommendedName>
    <alternativeName>
        <fullName evidence="26">Low-density lipoprotein receptor relative with 11 ligand-binding repeats</fullName>
    </alternativeName>
    <alternativeName>
        <fullName evidence="27">Sorting protein-related receptor containing LDLR class A repeats</fullName>
    </alternativeName>
</protein>
<dbReference type="Gene3D" id="2.60.40.10">
    <property type="entry name" value="Immunoglobulins"/>
    <property type="match status" value="4"/>
</dbReference>
<keyword evidence="13" id="KW-0254">Endocytosis</keyword>
<feature type="chain" id="PRO_5040486821" description="Sortilin-related receptor" evidence="31">
    <location>
        <begin position="21"/>
        <end position="2169"/>
    </location>
</feature>
<feature type="disulfide bond" evidence="28">
    <location>
        <begin position="1175"/>
        <end position="1193"/>
    </location>
</feature>
<evidence type="ECO:0000256" key="21">
    <source>
        <dbReference type="ARBA" id="ARBA00023136"/>
    </source>
</evidence>